<sequence length="48" mass="5640">MSDLDVDAIAEQMRLVPKTRPRVDWPRHRAKARAQRRRRAAFGRGRLA</sequence>
<evidence type="ECO:0000256" key="1">
    <source>
        <dbReference type="SAM" id="MobiDB-lite"/>
    </source>
</evidence>
<dbReference type="AlphaFoldDB" id="A0A848L212"/>
<accession>A0A848L212</accession>
<dbReference type="Proteomes" id="UP000550729">
    <property type="component" value="Unassembled WGS sequence"/>
</dbReference>
<proteinExistence type="predicted"/>
<protein>
    <submittedName>
        <fullName evidence="2">Uncharacterized protein</fullName>
    </submittedName>
</protein>
<name>A0A848L212_9ACTN</name>
<organism evidence="2 3">
    <name type="scientific">Gordonia asplenii</name>
    <dbReference type="NCBI Taxonomy" id="2725283"/>
    <lineage>
        <taxon>Bacteria</taxon>
        <taxon>Bacillati</taxon>
        <taxon>Actinomycetota</taxon>
        <taxon>Actinomycetes</taxon>
        <taxon>Mycobacteriales</taxon>
        <taxon>Gordoniaceae</taxon>
        <taxon>Gordonia</taxon>
    </lineage>
</organism>
<feature type="compositionally biased region" description="Basic residues" evidence="1">
    <location>
        <begin position="28"/>
        <end position="48"/>
    </location>
</feature>
<dbReference type="RefSeq" id="WP_170195633.1">
    <property type="nucleotide sequence ID" value="NZ_JABBNB010000020.1"/>
</dbReference>
<keyword evidence="3" id="KW-1185">Reference proteome</keyword>
<reference evidence="2 3" key="1">
    <citation type="submission" date="2020-04" db="EMBL/GenBank/DDBJ databases">
        <title>Gordonia sp. nov. TBRC 11910.</title>
        <authorList>
            <person name="Suriyachadkun C."/>
        </authorList>
    </citation>
    <scope>NUCLEOTIDE SEQUENCE [LARGE SCALE GENOMIC DNA]</scope>
    <source>
        <strain evidence="2 3">TBRC 11910</strain>
    </source>
</reference>
<gene>
    <name evidence="2" type="ORF">HH308_18085</name>
</gene>
<comment type="caution">
    <text evidence="2">The sequence shown here is derived from an EMBL/GenBank/DDBJ whole genome shotgun (WGS) entry which is preliminary data.</text>
</comment>
<evidence type="ECO:0000313" key="3">
    <source>
        <dbReference type="Proteomes" id="UP000550729"/>
    </source>
</evidence>
<evidence type="ECO:0000313" key="2">
    <source>
        <dbReference type="EMBL" id="NMO03125.1"/>
    </source>
</evidence>
<dbReference type="EMBL" id="JABBNB010000020">
    <property type="protein sequence ID" value="NMO03125.1"/>
    <property type="molecule type" value="Genomic_DNA"/>
</dbReference>
<feature type="region of interest" description="Disordered" evidence="1">
    <location>
        <begin position="25"/>
        <end position="48"/>
    </location>
</feature>